<protein>
    <submittedName>
        <fullName evidence="1">Uncharacterized protein</fullName>
    </submittedName>
</protein>
<comment type="caution">
    <text evidence="1">The sequence shown here is derived from an EMBL/GenBank/DDBJ whole genome shotgun (WGS) entry which is preliminary data.</text>
</comment>
<sequence length="68" mass="7896">MNLYIEVTAKEALYDSESSYQQMTILISLDRNVGHLSDREHEQKEKLETPTEQNASEDIEVAHFHFKG</sequence>
<accession>A0A554A3A5</accession>
<dbReference type="AlphaFoldDB" id="A0A554A3A5"/>
<keyword evidence="2" id="KW-1185">Reference proteome</keyword>
<dbReference type="EMBL" id="VLXZ01000001">
    <property type="protein sequence ID" value="TSB48168.1"/>
    <property type="molecule type" value="Genomic_DNA"/>
</dbReference>
<proteinExistence type="predicted"/>
<gene>
    <name evidence="1" type="ORF">FN960_01010</name>
</gene>
<reference evidence="1 2" key="1">
    <citation type="submission" date="2019-07" db="EMBL/GenBank/DDBJ databases">
        <authorList>
            <person name="Park Y.J."/>
            <person name="Jeong S.E."/>
            <person name="Jung H.S."/>
        </authorList>
    </citation>
    <scope>NUCLEOTIDE SEQUENCE [LARGE SCALE GENOMIC DNA]</scope>
    <source>
        <strain evidence="2">P16(2019)</strain>
    </source>
</reference>
<evidence type="ECO:0000313" key="2">
    <source>
        <dbReference type="Proteomes" id="UP000318521"/>
    </source>
</evidence>
<organism evidence="1 2">
    <name type="scientific">Alkalicoccobacillus porphyridii</name>
    <dbReference type="NCBI Taxonomy" id="2597270"/>
    <lineage>
        <taxon>Bacteria</taxon>
        <taxon>Bacillati</taxon>
        <taxon>Bacillota</taxon>
        <taxon>Bacilli</taxon>
        <taxon>Bacillales</taxon>
        <taxon>Bacillaceae</taxon>
        <taxon>Alkalicoccobacillus</taxon>
    </lineage>
</organism>
<name>A0A554A3A5_9BACI</name>
<evidence type="ECO:0000313" key="1">
    <source>
        <dbReference type="EMBL" id="TSB48168.1"/>
    </source>
</evidence>
<dbReference type="Proteomes" id="UP000318521">
    <property type="component" value="Unassembled WGS sequence"/>
</dbReference>
<dbReference type="RefSeq" id="WP_143846513.1">
    <property type="nucleotide sequence ID" value="NZ_VLXZ01000001.1"/>
</dbReference>